<dbReference type="AlphaFoldDB" id="A0A380PAD4"/>
<evidence type="ECO:0000256" key="1">
    <source>
        <dbReference type="SAM" id="Phobius"/>
    </source>
</evidence>
<organism evidence="2 3">
    <name type="scientific">Streptomyces griseus</name>
    <dbReference type="NCBI Taxonomy" id="1911"/>
    <lineage>
        <taxon>Bacteria</taxon>
        <taxon>Bacillati</taxon>
        <taxon>Actinomycetota</taxon>
        <taxon>Actinomycetes</taxon>
        <taxon>Kitasatosporales</taxon>
        <taxon>Streptomycetaceae</taxon>
        <taxon>Streptomyces</taxon>
    </lineage>
</organism>
<feature type="transmembrane region" description="Helical" evidence="1">
    <location>
        <begin position="38"/>
        <end position="60"/>
    </location>
</feature>
<gene>
    <name evidence="2" type="ORF">NCTC7807_05363</name>
</gene>
<protein>
    <submittedName>
        <fullName evidence="2">Integral membrane protein</fullName>
    </submittedName>
</protein>
<name>A0A380PAD4_STRGR</name>
<accession>A0A380PAD4</accession>
<evidence type="ECO:0000313" key="2">
    <source>
        <dbReference type="EMBL" id="SUP62199.1"/>
    </source>
</evidence>
<proteinExistence type="predicted"/>
<dbReference type="Proteomes" id="UP000254150">
    <property type="component" value="Unassembled WGS sequence"/>
</dbReference>
<evidence type="ECO:0000313" key="3">
    <source>
        <dbReference type="Proteomes" id="UP000254150"/>
    </source>
</evidence>
<dbReference type="RefSeq" id="WP_100452381.1">
    <property type="nucleotide sequence ID" value="NZ_UHID01000009.1"/>
</dbReference>
<dbReference type="GeneID" id="95070576"/>
<dbReference type="EMBL" id="UHID01000009">
    <property type="protein sequence ID" value="SUP62199.1"/>
    <property type="molecule type" value="Genomic_DNA"/>
</dbReference>
<keyword evidence="1" id="KW-0472">Membrane</keyword>
<sequence length="75" mass="8253">MLRHEPQPGRLLAGIALVTAAVLYTGDAVSAWTVPWWALFPLVCGGLWLAAAVGLFGHLWRRRRRRRTEGGVNGC</sequence>
<keyword evidence="1" id="KW-1133">Transmembrane helix</keyword>
<reference evidence="2 3" key="1">
    <citation type="submission" date="2018-06" db="EMBL/GenBank/DDBJ databases">
        <authorList>
            <consortium name="Pathogen Informatics"/>
            <person name="Doyle S."/>
        </authorList>
    </citation>
    <scope>NUCLEOTIDE SEQUENCE [LARGE SCALE GENOMIC DNA]</scope>
    <source>
        <strain evidence="2 3">NCTC7807</strain>
    </source>
</reference>
<keyword evidence="1" id="KW-0812">Transmembrane</keyword>